<keyword evidence="3" id="KW-1185">Reference proteome</keyword>
<evidence type="ECO:0000313" key="2">
    <source>
        <dbReference type="EMBL" id="KIM39150.1"/>
    </source>
</evidence>
<dbReference type="Proteomes" id="UP000053424">
    <property type="component" value="Unassembled WGS sequence"/>
</dbReference>
<accession>A0A0C3BR81</accession>
<dbReference type="HOGENOM" id="CLU_1305001_0_0_1"/>
<feature type="region of interest" description="Disordered" evidence="1">
    <location>
        <begin position="148"/>
        <end position="172"/>
    </location>
</feature>
<feature type="compositionally biased region" description="Polar residues" evidence="1">
    <location>
        <begin position="1"/>
        <end position="38"/>
    </location>
</feature>
<sequence length="211" mass="21885">MESLGSNPQVGANSVNPSDPCSSSGSQAILTDPSSPDNPSVGDPFAPCQSDVSFMPGSFTSPTHYIAGVSDTHTVPYASELRNPPANAGHRIEGGSEPHIASYSSQPQHWPAKAGHYSDYSVGGSYPSEQHDPQADAIHSVVGSSDLHATDESDLSGLTDPHGSSSPSISSHRAIAVRMPSWTSSDAPADGVTGQNLIPFLSYGAYGRRPL</sequence>
<reference evidence="3" key="2">
    <citation type="submission" date="2015-01" db="EMBL/GenBank/DDBJ databases">
        <title>Evolutionary Origins and Diversification of the Mycorrhizal Mutualists.</title>
        <authorList>
            <consortium name="DOE Joint Genome Institute"/>
            <consortium name="Mycorrhizal Genomics Consortium"/>
            <person name="Kohler A."/>
            <person name="Kuo A."/>
            <person name="Nagy L.G."/>
            <person name="Floudas D."/>
            <person name="Copeland A."/>
            <person name="Barry K.W."/>
            <person name="Cichocki N."/>
            <person name="Veneault-Fourrey C."/>
            <person name="LaButti K."/>
            <person name="Lindquist E.A."/>
            <person name="Lipzen A."/>
            <person name="Lundell T."/>
            <person name="Morin E."/>
            <person name="Murat C."/>
            <person name="Riley R."/>
            <person name="Ohm R."/>
            <person name="Sun H."/>
            <person name="Tunlid A."/>
            <person name="Henrissat B."/>
            <person name="Grigoriev I.V."/>
            <person name="Hibbett D.S."/>
            <person name="Martin F."/>
        </authorList>
    </citation>
    <scope>NUCLEOTIDE SEQUENCE [LARGE SCALE GENOMIC DNA]</scope>
    <source>
        <strain evidence="3">h7</strain>
    </source>
</reference>
<evidence type="ECO:0000256" key="1">
    <source>
        <dbReference type="SAM" id="MobiDB-lite"/>
    </source>
</evidence>
<organism evidence="2 3">
    <name type="scientific">Hebeloma cylindrosporum</name>
    <dbReference type="NCBI Taxonomy" id="76867"/>
    <lineage>
        <taxon>Eukaryota</taxon>
        <taxon>Fungi</taxon>
        <taxon>Dikarya</taxon>
        <taxon>Basidiomycota</taxon>
        <taxon>Agaricomycotina</taxon>
        <taxon>Agaricomycetes</taxon>
        <taxon>Agaricomycetidae</taxon>
        <taxon>Agaricales</taxon>
        <taxon>Agaricineae</taxon>
        <taxon>Hymenogastraceae</taxon>
        <taxon>Hebeloma</taxon>
    </lineage>
</organism>
<feature type="region of interest" description="Disordered" evidence="1">
    <location>
        <begin position="77"/>
        <end position="116"/>
    </location>
</feature>
<dbReference type="EMBL" id="KN831787">
    <property type="protein sequence ID" value="KIM39150.1"/>
    <property type="molecule type" value="Genomic_DNA"/>
</dbReference>
<name>A0A0C3BR81_HEBCY</name>
<dbReference type="AlphaFoldDB" id="A0A0C3BR81"/>
<proteinExistence type="predicted"/>
<feature type="region of interest" description="Disordered" evidence="1">
    <location>
        <begin position="1"/>
        <end position="53"/>
    </location>
</feature>
<gene>
    <name evidence="2" type="ORF">M413DRAFT_447484</name>
</gene>
<protein>
    <submittedName>
        <fullName evidence="2">Uncharacterized protein</fullName>
    </submittedName>
</protein>
<evidence type="ECO:0000313" key="3">
    <source>
        <dbReference type="Proteomes" id="UP000053424"/>
    </source>
</evidence>
<reference evidence="2 3" key="1">
    <citation type="submission" date="2014-04" db="EMBL/GenBank/DDBJ databases">
        <authorList>
            <consortium name="DOE Joint Genome Institute"/>
            <person name="Kuo A."/>
            <person name="Gay G."/>
            <person name="Dore J."/>
            <person name="Kohler A."/>
            <person name="Nagy L.G."/>
            <person name="Floudas D."/>
            <person name="Copeland A."/>
            <person name="Barry K.W."/>
            <person name="Cichocki N."/>
            <person name="Veneault-Fourrey C."/>
            <person name="LaButti K."/>
            <person name="Lindquist E.A."/>
            <person name="Lipzen A."/>
            <person name="Lundell T."/>
            <person name="Morin E."/>
            <person name="Murat C."/>
            <person name="Sun H."/>
            <person name="Tunlid A."/>
            <person name="Henrissat B."/>
            <person name="Grigoriev I.V."/>
            <person name="Hibbett D.S."/>
            <person name="Martin F."/>
            <person name="Nordberg H.P."/>
            <person name="Cantor M.N."/>
            <person name="Hua S.X."/>
        </authorList>
    </citation>
    <scope>NUCLEOTIDE SEQUENCE [LARGE SCALE GENOMIC DNA]</scope>
    <source>
        <strain evidence="3">h7</strain>
    </source>
</reference>